<proteinExistence type="predicted"/>
<accession>A0A835KEB3</accession>
<keyword evidence="5" id="KW-0648">Protein biosynthesis</keyword>
<evidence type="ECO:0000259" key="7">
    <source>
        <dbReference type="PROSITE" id="PS50862"/>
    </source>
</evidence>
<evidence type="ECO:0000256" key="2">
    <source>
        <dbReference type="ARBA" id="ARBA00022598"/>
    </source>
</evidence>
<dbReference type="InterPro" id="IPR045864">
    <property type="entry name" value="aa-tRNA-synth_II/BPL/LPL"/>
</dbReference>
<evidence type="ECO:0000256" key="1">
    <source>
        <dbReference type="ARBA" id="ARBA00012814"/>
    </source>
</evidence>
<dbReference type="CDD" id="cd00496">
    <property type="entry name" value="PheRS_alpha_core"/>
    <property type="match status" value="1"/>
</dbReference>
<dbReference type="InterPro" id="IPR002319">
    <property type="entry name" value="Phenylalanyl-tRNA_Synthase"/>
</dbReference>
<dbReference type="Pfam" id="PF18553">
    <property type="entry name" value="PheRS_DBD3"/>
    <property type="match status" value="1"/>
</dbReference>
<name>A0A835KEB3_9ROSI</name>
<dbReference type="Gene3D" id="1.10.10.2330">
    <property type="match status" value="1"/>
</dbReference>
<dbReference type="Gene3D" id="3.30.930.10">
    <property type="entry name" value="Bira Bifunctional Protein, Domain 2"/>
    <property type="match status" value="1"/>
</dbReference>
<dbReference type="Gene3D" id="1.10.10.2320">
    <property type="match status" value="1"/>
</dbReference>
<dbReference type="PANTHER" id="PTHR11538">
    <property type="entry name" value="PHENYLALANYL-TRNA SYNTHETASE"/>
    <property type="match status" value="1"/>
</dbReference>
<dbReference type="Pfam" id="PF18552">
    <property type="entry name" value="PheRS_DBD1"/>
    <property type="match status" value="1"/>
</dbReference>
<evidence type="ECO:0000256" key="4">
    <source>
        <dbReference type="ARBA" id="ARBA00022840"/>
    </source>
</evidence>
<dbReference type="GO" id="GO:0009328">
    <property type="term" value="C:phenylalanine-tRNA ligase complex"/>
    <property type="evidence" value="ECO:0007669"/>
    <property type="project" value="TreeGrafter"/>
</dbReference>
<organism evidence="8 9">
    <name type="scientific">Salix dunnii</name>
    <dbReference type="NCBI Taxonomy" id="1413687"/>
    <lineage>
        <taxon>Eukaryota</taxon>
        <taxon>Viridiplantae</taxon>
        <taxon>Streptophyta</taxon>
        <taxon>Embryophyta</taxon>
        <taxon>Tracheophyta</taxon>
        <taxon>Spermatophyta</taxon>
        <taxon>Magnoliopsida</taxon>
        <taxon>eudicotyledons</taxon>
        <taxon>Gunneridae</taxon>
        <taxon>Pentapetalae</taxon>
        <taxon>rosids</taxon>
        <taxon>fabids</taxon>
        <taxon>Malpighiales</taxon>
        <taxon>Salicaceae</taxon>
        <taxon>Saliceae</taxon>
        <taxon>Salix</taxon>
    </lineage>
</organism>
<dbReference type="FunFam" id="1.10.10.2330:FF:000004">
    <property type="entry name" value="Phenylalanine--tRNA ligase alpha subunit, cytoplasmic"/>
    <property type="match status" value="1"/>
</dbReference>
<dbReference type="Gene3D" id="3.30.1370.240">
    <property type="match status" value="1"/>
</dbReference>
<dbReference type="InterPro" id="IPR006195">
    <property type="entry name" value="aa-tRNA-synth_II"/>
</dbReference>
<evidence type="ECO:0000313" key="8">
    <source>
        <dbReference type="EMBL" id="KAF9684361.1"/>
    </source>
</evidence>
<keyword evidence="9" id="KW-1185">Reference proteome</keyword>
<evidence type="ECO:0000313" key="9">
    <source>
        <dbReference type="Proteomes" id="UP000657918"/>
    </source>
</evidence>
<dbReference type="Proteomes" id="UP000657918">
    <property type="component" value="Chromosome 4"/>
</dbReference>
<gene>
    <name evidence="8" type="ORF">SADUNF_Sadunf04G0110300</name>
</gene>
<keyword evidence="2" id="KW-0436">Ligase</keyword>
<dbReference type="SUPFAM" id="SSF55681">
    <property type="entry name" value="Class II aaRS and biotin synthetases"/>
    <property type="match status" value="1"/>
</dbReference>
<dbReference type="GO" id="GO:0000049">
    <property type="term" value="F:tRNA binding"/>
    <property type="evidence" value="ECO:0007669"/>
    <property type="project" value="InterPro"/>
</dbReference>
<dbReference type="GO" id="GO:0005524">
    <property type="term" value="F:ATP binding"/>
    <property type="evidence" value="ECO:0007669"/>
    <property type="project" value="UniProtKB-KW"/>
</dbReference>
<keyword evidence="6" id="KW-0030">Aminoacyl-tRNA synthetase</keyword>
<dbReference type="AlphaFoldDB" id="A0A835KEB3"/>
<dbReference type="EC" id="6.1.1.20" evidence="1"/>
<evidence type="ECO:0000256" key="5">
    <source>
        <dbReference type="ARBA" id="ARBA00022917"/>
    </source>
</evidence>
<dbReference type="Pfam" id="PF01409">
    <property type="entry name" value="tRNA-synt_2d"/>
    <property type="match status" value="2"/>
</dbReference>
<dbReference type="PANTHER" id="PTHR11538:SF40">
    <property type="entry name" value="PHENYLALANINE--TRNA LIGASE ALPHA SUBUNIT"/>
    <property type="match status" value="1"/>
</dbReference>
<evidence type="ECO:0000256" key="3">
    <source>
        <dbReference type="ARBA" id="ARBA00022741"/>
    </source>
</evidence>
<reference evidence="8 9" key="1">
    <citation type="submission" date="2020-10" db="EMBL/GenBank/DDBJ databases">
        <title>Plant Genome Project.</title>
        <authorList>
            <person name="Zhang R.-G."/>
        </authorList>
    </citation>
    <scope>NUCLEOTIDE SEQUENCE [LARGE SCALE GENOMIC DNA]</scope>
    <source>
        <strain evidence="8">FAFU-HL-1</strain>
        <tissue evidence="8">Leaf</tissue>
    </source>
</reference>
<feature type="domain" description="Aminoacyl-transfer RNA synthetases class-II family profile" evidence="7">
    <location>
        <begin position="369"/>
        <end position="588"/>
    </location>
</feature>
<dbReference type="GO" id="GO:0005829">
    <property type="term" value="C:cytosol"/>
    <property type="evidence" value="ECO:0007669"/>
    <property type="project" value="TreeGrafter"/>
</dbReference>
<evidence type="ECO:0000256" key="6">
    <source>
        <dbReference type="ARBA" id="ARBA00023146"/>
    </source>
</evidence>
<dbReference type="GO" id="GO:0006432">
    <property type="term" value="P:phenylalanyl-tRNA aminoacylation"/>
    <property type="evidence" value="ECO:0007669"/>
    <property type="project" value="TreeGrafter"/>
</dbReference>
<dbReference type="GO" id="GO:0004826">
    <property type="term" value="F:phenylalanine-tRNA ligase activity"/>
    <property type="evidence" value="ECO:0007669"/>
    <property type="project" value="UniProtKB-EC"/>
</dbReference>
<comment type="caution">
    <text evidence="8">The sequence shown here is derived from an EMBL/GenBank/DDBJ whole genome shotgun (WGS) entry which is preliminary data.</text>
</comment>
<keyword evidence="3" id="KW-0547">Nucleotide-binding</keyword>
<dbReference type="PROSITE" id="PS50862">
    <property type="entry name" value="AA_TRNA_LIGASE_II"/>
    <property type="match status" value="1"/>
</dbReference>
<keyword evidence="4" id="KW-0067">ATP-binding</keyword>
<protein>
    <recommendedName>
        <fullName evidence="1">phenylalanine--tRNA ligase</fullName>
        <ecNumber evidence="1">6.1.1.20</ecNumber>
    </recommendedName>
</protein>
<sequence>MAEEAILGYLENHDEISDSGQFAADRGLDHNDVVNVIKSLHGFRYIDAQDIKKETLVLTEEGKKYAEKGSPEVQLFLAVPQEGSISKEELQKLLDPAVYKIGCSQAAKNKWVQMGNQISRKVQHVEDRVKDLLLQIQDGQELGKDDNNSLKARKLTALQTWKGYSVKRGPDYAPRRRRTATDLTREHLQGYAPICTWICRYSVDHKYELLSAICDVCSTMKCVGYVSEQSGVATMIAAHEKNAYHLEDVVTVGDWRNIEFKEYNFSAKGMLKVWVKERIKNIFRLMNFEEMPTNRYVESSFWNFDALFQPQQHPARDSHDTFFLKAPATTKQLPEDYVEMVKRVHESGGYGSRGYGYEWKREEANKNLLRTHTTAISSRMLYALAQHAKQQSFTPKKYFSIDRVFRNEAVDRTHLAEFHQIEGLVCDRGLTLGHLIGVLQDFFSRLAMLEENGYYHGEKSDFKMHTLFSGMNKLKFKPAYNPYTEPSMEIFRFRIMNSSNSCTACKVIGNLIHPIYASYHEGLKKWVEIGNSGMFRPEMLRPMGFSEDVNVIAWGLSLERPTMILYGINNIRDLFGHKVDLGLIKKNPLCLLGIK</sequence>
<dbReference type="OrthoDB" id="238316at2759"/>
<dbReference type="EMBL" id="JADGMS010000004">
    <property type="protein sequence ID" value="KAF9684361.1"/>
    <property type="molecule type" value="Genomic_DNA"/>
</dbReference>
<dbReference type="InterPro" id="IPR040725">
    <property type="entry name" value="PheRS_DBD3"/>
</dbReference>
<dbReference type="InterPro" id="IPR040724">
    <property type="entry name" value="PheRS_DBD1"/>
</dbReference>